<accession>F0WID3</accession>
<dbReference type="HOGENOM" id="CLU_2709984_0_0_1"/>
<reference evidence="2" key="1">
    <citation type="journal article" date="2011" name="PLoS Biol.">
        <title>Gene gain and loss during evolution of obligate parasitism in the white rust pathogen of Arabidopsis thaliana.</title>
        <authorList>
            <person name="Kemen E."/>
            <person name="Gardiner A."/>
            <person name="Schultz-Larsen T."/>
            <person name="Kemen A.C."/>
            <person name="Balmuth A.L."/>
            <person name="Robert-Seilaniantz A."/>
            <person name="Bailey K."/>
            <person name="Holub E."/>
            <person name="Studholme D.J."/>
            <person name="Maclean D."/>
            <person name="Jones J.D."/>
        </authorList>
    </citation>
    <scope>NUCLEOTIDE SEQUENCE</scope>
</reference>
<reference evidence="2" key="2">
    <citation type="submission" date="2011-02" db="EMBL/GenBank/DDBJ databases">
        <authorList>
            <person name="MacLean D."/>
        </authorList>
    </citation>
    <scope>NUCLEOTIDE SEQUENCE</scope>
</reference>
<keyword evidence="1" id="KW-0812">Transmembrane</keyword>
<feature type="transmembrane region" description="Helical" evidence="1">
    <location>
        <begin position="6"/>
        <end position="28"/>
    </location>
</feature>
<sequence>MGSTESLINTALTLSGLLTIILTGLSPFSIPLGNRGRHALIKHLLGLIRLKGIRLIEAVSKLSYTRERTNNEM</sequence>
<keyword evidence="1" id="KW-1133">Transmembrane helix</keyword>
<evidence type="ECO:0000256" key="1">
    <source>
        <dbReference type="SAM" id="Phobius"/>
    </source>
</evidence>
<organism evidence="2">
    <name type="scientific">Albugo laibachii Nc14</name>
    <dbReference type="NCBI Taxonomy" id="890382"/>
    <lineage>
        <taxon>Eukaryota</taxon>
        <taxon>Sar</taxon>
        <taxon>Stramenopiles</taxon>
        <taxon>Oomycota</taxon>
        <taxon>Peronosporomycetes</taxon>
        <taxon>Albuginales</taxon>
        <taxon>Albuginaceae</taxon>
        <taxon>Albugo</taxon>
    </lineage>
</organism>
<dbReference type="AlphaFoldDB" id="F0WID3"/>
<evidence type="ECO:0000313" key="2">
    <source>
        <dbReference type="EMBL" id="CCA21014.1"/>
    </source>
</evidence>
<name>F0WID3_9STRA</name>
<protein>
    <submittedName>
        <fullName evidence="2">AlNc14C109G6334 protein</fullName>
    </submittedName>
</protein>
<gene>
    <name evidence="2" type="primary">AlNc14C109G6334</name>
    <name evidence="2" type="ORF">ALNC14_071570</name>
</gene>
<proteinExistence type="predicted"/>
<keyword evidence="1" id="KW-0472">Membrane</keyword>
<dbReference type="EMBL" id="FR824154">
    <property type="protein sequence ID" value="CCA21014.1"/>
    <property type="molecule type" value="Genomic_DNA"/>
</dbReference>